<organism evidence="3 4">
    <name type="scientific">Amycolatopsis iheyensis</name>
    <dbReference type="NCBI Taxonomy" id="2945988"/>
    <lineage>
        <taxon>Bacteria</taxon>
        <taxon>Bacillati</taxon>
        <taxon>Actinomycetota</taxon>
        <taxon>Actinomycetes</taxon>
        <taxon>Pseudonocardiales</taxon>
        <taxon>Pseudonocardiaceae</taxon>
        <taxon>Amycolatopsis</taxon>
    </lineage>
</organism>
<feature type="compositionally biased region" description="Low complexity" evidence="1">
    <location>
        <begin position="1"/>
        <end position="10"/>
    </location>
</feature>
<dbReference type="AlphaFoldDB" id="A0A9X2SIT8"/>
<comment type="caution">
    <text evidence="3">The sequence shown here is derived from an EMBL/GenBank/DDBJ whole genome shotgun (WGS) entry which is preliminary data.</text>
</comment>
<gene>
    <name evidence="3" type="ORF">M8542_10815</name>
</gene>
<accession>A0A9X2SIT8</accession>
<dbReference type="RefSeq" id="WP_257919932.1">
    <property type="nucleotide sequence ID" value="NZ_JAMXQV010000004.1"/>
</dbReference>
<evidence type="ECO:0000313" key="4">
    <source>
        <dbReference type="Proteomes" id="UP001144096"/>
    </source>
</evidence>
<dbReference type="InterPro" id="IPR029058">
    <property type="entry name" value="AB_hydrolase_fold"/>
</dbReference>
<dbReference type="Pfam" id="PF12697">
    <property type="entry name" value="Abhydrolase_6"/>
    <property type="match status" value="1"/>
</dbReference>
<dbReference type="InterPro" id="IPR000073">
    <property type="entry name" value="AB_hydrolase_1"/>
</dbReference>
<feature type="region of interest" description="Disordered" evidence="1">
    <location>
        <begin position="41"/>
        <end position="61"/>
    </location>
</feature>
<dbReference type="PRINTS" id="PR00412">
    <property type="entry name" value="EPOXHYDRLASE"/>
</dbReference>
<dbReference type="PANTHER" id="PTHR43689:SF8">
    <property type="entry name" value="ALPHA_BETA-HYDROLASES SUPERFAMILY PROTEIN"/>
    <property type="match status" value="1"/>
</dbReference>
<proteinExistence type="predicted"/>
<feature type="region of interest" description="Disordered" evidence="1">
    <location>
        <begin position="1"/>
        <end position="24"/>
    </location>
</feature>
<evidence type="ECO:0000313" key="3">
    <source>
        <dbReference type="EMBL" id="MCR6483308.1"/>
    </source>
</evidence>
<evidence type="ECO:0000256" key="1">
    <source>
        <dbReference type="SAM" id="MobiDB-lite"/>
    </source>
</evidence>
<name>A0A9X2SIT8_9PSEU</name>
<dbReference type="InterPro" id="IPR000639">
    <property type="entry name" value="Epox_hydrolase-like"/>
</dbReference>
<reference evidence="3" key="1">
    <citation type="submission" date="2022-06" db="EMBL/GenBank/DDBJ databases">
        <title>Amycolatopsis iheyaensis sp. nov., a new species of the genus Amycolatopsis isolated from soil in Iheya island, Japan.</title>
        <authorList>
            <person name="Ngamcharungchit C."/>
            <person name="Kanto H."/>
            <person name="Take A."/>
            <person name="Intra B."/>
            <person name="Matsumoto A."/>
            <person name="Panbangred W."/>
            <person name="Inahashi Y."/>
        </authorList>
    </citation>
    <scope>NUCLEOTIDE SEQUENCE</scope>
    <source>
        <strain evidence="3">OK19-0408</strain>
    </source>
</reference>
<evidence type="ECO:0000259" key="2">
    <source>
        <dbReference type="Pfam" id="PF12697"/>
    </source>
</evidence>
<dbReference type="SUPFAM" id="SSF53474">
    <property type="entry name" value="alpha/beta-Hydrolases"/>
    <property type="match status" value="1"/>
</dbReference>
<keyword evidence="3" id="KW-0378">Hydrolase</keyword>
<dbReference type="GO" id="GO:0016787">
    <property type="term" value="F:hydrolase activity"/>
    <property type="evidence" value="ECO:0007669"/>
    <property type="project" value="UniProtKB-KW"/>
</dbReference>
<sequence length="360" mass="38372">MTATQRPDSAGPGGRPSSDPDPIRVSFRRYAGVRTRVLEVGEATPEPELPRRSLRRRSAAGHLKPTAPRLVLLHGYCDSADTWRPALEQLAAAGIPAVAVDLPGFGDAQPLRPGPMLPQLDAFTTAVVREQAVLGSVVLAGNSLGGTMSLRAAQTAVDSFSAEKSASKGRLPISGVVSIAAPGFVDSWLIRTVARYPLPLRLYSSLPVPVPGFLVRKVAEQVVPRLLYANSGAADATQVQRFTALFPDYRATKSRLEEARQLVAELADAYRLDSVKVPLLVVACGKDKLVTAASGRQLHTLVPHSRLLVREDWGHCPQLDDPVEIAELLAYFAASAVRTTQAKRAVVAATEAVSEDTAAG</sequence>
<dbReference type="Gene3D" id="3.40.50.1820">
    <property type="entry name" value="alpha/beta hydrolase"/>
    <property type="match status" value="1"/>
</dbReference>
<feature type="domain" description="AB hydrolase-1" evidence="2">
    <location>
        <begin position="70"/>
        <end position="327"/>
    </location>
</feature>
<dbReference type="Proteomes" id="UP001144096">
    <property type="component" value="Unassembled WGS sequence"/>
</dbReference>
<protein>
    <submittedName>
        <fullName evidence="3">Alpha/beta hydrolase</fullName>
    </submittedName>
</protein>
<dbReference type="EMBL" id="JAMXQV010000004">
    <property type="protein sequence ID" value="MCR6483308.1"/>
    <property type="molecule type" value="Genomic_DNA"/>
</dbReference>
<dbReference type="PANTHER" id="PTHR43689">
    <property type="entry name" value="HYDROLASE"/>
    <property type="match status" value="1"/>
</dbReference>
<keyword evidence="4" id="KW-1185">Reference proteome</keyword>